<evidence type="ECO:0000256" key="1">
    <source>
        <dbReference type="ARBA" id="ARBA00022553"/>
    </source>
</evidence>
<feature type="compositionally biased region" description="Basic and acidic residues" evidence="3">
    <location>
        <begin position="257"/>
        <end position="271"/>
    </location>
</feature>
<dbReference type="InterPro" id="IPR001952">
    <property type="entry name" value="Alkaline_phosphatase"/>
</dbReference>
<organism evidence="5 6">
    <name type="scientific">Tahibacter amnicola</name>
    <dbReference type="NCBI Taxonomy" id="2976241"/>
    <lineage>
        <taxon>Bacteria</taxon>
        <taxon>Pseudomonadati</taxon>
        <taxon>Pseudomonadota</taxon>
        <taxon>Gammaproteobacteria</taxon>
        <taxon>Lysobacterales</taxon>
        <taxon>Rhodanobacteraceae</taxon>
        <taxon>Tahibacter</taxon>
    </lineage>
</organism>
<proteinExistence type="inferred from homology"/>
<dbReference type="PANTHER" id="PTHR11596">
    <property type="entry name" value="ALKALINE PHOSPHATASE"/>
    <property type="match status" value="1"/>
</dbReference>
<feature type="signal peptide" evidence="4">
    <location>
        <begin position="1"/>
        <end position="24"/>
    </location>
</feature>
<dbReference type="SUPFAM" id="SSF53649">
    <property type="entry name" value="Alkaline phosphatase-like"/>
    <property type="match status" value="1"/>
</dbReference>
<evidence type="ECO:0000256" key="4">
    <source>
        <dbReference type="SAM" id="SignalP"/>
    </source>
</evidence>
<dbReference type="CDD" id="cd16012">
    <property type="entry name" value="ALP"/>
    <property type="match status" value="1"/>
</dbReference>
<dbReference type="PROSITE" id="PS51257">
    <property type="entry name" value="PROKAR_LIPOPROTEIN"/>
    <property type="match status" value="1"/>
</dbReference>
<keyword evidence="1" id="KW-0597">Phosphoprotein</keyword>
<sequence>MRTLRPAPLALALLLSACASQPTADRAGHPGADAAAGAIEVPSIARPSGETAAWWFTAGAATAHAHLGPKAPRARNVIVFLGDGMSIPTIAAAHILAGQLQGKDGESHRLSFETLPYTALSRTYETDSQTPDSAGTMSAIMTGAKTKSGFISIGQAAERADCASSKGQELVTAVELAEAAGMATGAVTTARITHATPAATYGHLPEREWEVDAAMPDAAKAQGCTDFARQLVEFPVGDGLDVALGGGRTAFIPASQRDPEHAGTSGQRKDERDLIAQWQQRDGAVYVWNKEQMAALESAPPRQVLGLFEPSHLLYEHDRATDKAGEPSLAEMTRTAITLLKRNPKGYFLMVEGGRIDHAHHAGNAYRALTDTIAFADAVKVAMDETSVSDTLIVVTADHAHTMSFAGYPVRGNPILGLVRGGSDFEGAGSDLAKDQLGLPYTTLSYANGPGYFGATDRQPAGPKKFPHGYTKASVATVRPDLSGVDTQAPDYLQEATLPMRSESHGGEDVAIFARGPGAYAFHGELEQNVIFHIIAQSAPVLRAQLCKMESCDKNGVPTRLPSYERLRGK</sequence>
<reference evidence="5" key="1">
    <citation type="submission" date="2022-09" db="EMBL/GenBank/DDBJ databases">
        <title>Tahibacter sp. nov., isolated from a fresh water.</title>
        <authorList>
            <person name="Baek J.H."/>
            <person name="Lee J.K."/>
            <person name="Kim J.M."/>
            <person name="Jeon C.O."/>
        </authorList>
    </citation>
    <scope>NUCLEOTIDE SEQUENCE</scope>
    <source>
        <strain evidence="5">W38</strain>
    </source>
</reference>
<evidence type="ECO:0000313" key="6">
    <source>
        <dbReference type="Proteomes" id="UP001064632"/>
    </source>
</evidence>
<dbReference type="InterPro" id="IPR017850">
    <property type="entry name" value="Alkaline_phosphatase_core_sf"/>
</dbReference>
<dbReference type="EMBL" id="CP104694">
    <property type="protein sequence ID" value="UXI68162.1"/>
    <property type="molecule type" value="Genomic_DNA"/>
</dbReference>
<protein>
    <submittedName>
        <fullName evidence="5">Alkaline phosphatase</fullName>
    </submittedName>
</protein>
<feature type="region of interest" description="Disordered" evidence="3">
    <location>
        <begin position="251"/>
        <end position="271"/>
    </location>
</feature>
<evidence type="ECO:0000256" key="3">
    <source>
        <dbReference type="SAM" id="MobiDB-lite"/>
    </source>
</evidence>
<comment type="similarity">
    <text evidence="2">Belongs to the alkaline phosphatase family.</text>
</comment>
<evidence type="ECO:0000313" key="5">
    <source>
        <dbReference type="EMBL" id="UXI68162.1"/>
    </source>
</evidence>
<name>A0ABY6BEF2_9GAMM</name>
<feature type="chain" id="PRO_5045189582" evidence="4">
    <location>
        <begin position="25"/>
        <end position="570"/>
    </location>
</feature>
<dbReference type="Proteomes" id="UP001064632">
    <property type="component" value="Chromosome"/>
</dbReference>
<dbReference type="SMART" id="SM00098">
    <property type="entry name" value="alkPPc"/>
    <property type="match status" value="1"/>
</dbReference>
<gene>
    <name evidence="5" type="ORF">N4264_00470</name>
</gene>
<accession>A0ABY6BEF2</accession>
<dbReference type="PANTHER" id="PTHR11596:SF5">
    <property type="entry name" value="ALKALINE PHOSPHATASE"/>
    <property type="match status" value="1"/>
</dbReference>
<keyword evidence="4" id="KW-0732">Signal</keyword>
<dbReference type="RefSeq" id="WP_261695124.1">
    <property type="nucleotide sequence ID" value="NZ_CP104694.1"/>
</dbReference>
<dbReference type="PRINTS" id="PR00113">
    <property type="entry name" value="ALKPHPHTASE"/>
</dbReference>
<evidence type="ECO:0000256" key="2">
    <source>
        <dbReference type="RuleBase" id="RU003946"/>
    </source>
</evidence>
<keyword evidence="6" id="KW-1185">Reference proteome</keyword>
<dbReference type="Gene3D" id="3.40.720.10">
    <property type="entry name" value="Alkaline Phosphatase, subunit A"/>
    <property type="match status" value="1"/>
</dbReference>
<dbReference type="Pfam" id="PF00245">
    <property type="entry name" value="Alk_phosphatase"/>
    <property type="match status" value="1"/>
</dbReference>